<dbReference type="PROSITE" id="PS50294">
    <property type="entry name" value="WD_REPEATS_REGION"/>
    <property type="match status" value="1"/>
</dbReference>
<feature type="repeat" description="WD" evidence="5">
    <location>
        <begin position="452"/>
        <end position="493"/>
    </location>
</feature>
<feature type="region of interest" description="Disordered" evidence="6">
    <location>
        <begin position="1074"/>
        <end position="1104"/>
    </location>
</feature>
<dbReference type="RefSeq" id="XP_041432855.1">
    <property type="nucleotide sequence ID" value="XM_041576921.1"/>
</dbReference>
<evidence type="ECO:0000256" key="5">
    <source>
        <dbReference type="PROSITE-ProRule" id="PRU00221"/>
    </source>
</evidence>
<accession>A0A8J1LVV5</accession>
<dbReference type="InterPro" id="IPR002048">
    <property type="entry name" value="EF_hand_dom"/>
</dbReference>
<evidence type="ECO:0000259" key="7">
    <source>
        <dbReference type="PROSITE" id="PS50222"/>
    </source>
</evidence>
<feature type="compositionally biased region" description="Basic and acidic residues" evidence="6">
    <location>
        <begin position="929"/>
        <end position="940"/>
    </location>
</feature>
<keyword evidence="1 5" id="KW-0853">WD repeat</keyword>
<keyword evidence="4" id="KW-0106">Calcium</keyword>
<dbReference type="InterPro" id="IPR051242">
    <property type="entry name" value="WD-EF-hand_domain"/>
</dbReference>
<dbReference type="SMART" id="SM00320">
    <property type="entry name" value="WD40"/>
    <property type="match status" value="11"/>
</dbReference>
<dbReference type="Pfam" id="PF00400">
    <property type="entry name" value="WD40"/>
    <property type="match status" value="4"/>
</dbReference>
<evidence type="ECO:0000256" key="3">
    <source>
        <dbReference type="ARBA" id="ARBA00022737"/>
    </source>
</evidence>
<sequence length="1104" mass="124524">MPLPALLQKRANALQRQLLSITLLQELEDFLKRQGLQKSAGQQPNFSNEESVLSFDKNENLRLEDKFRLNDLRLLQEAFANHNLTGKETSRKEEASKLQLNRCRAKQNAQPAGNMTLEEFRQVLSDLFGSEYFDDDMELLFNKVDTSCDGFIDWGEFCTYLLLQYKKRDYKMTGKVTFLGQPVIRLCTRNKQEPTSRILAISSPPPLWFLSVSKSGVLTSWDSALHPQKSYEIASDFTDLQAGKRRFKSWVTDAVHLPNTNKIAVATTSRDIHFFDVSTMNLFEEFHLFALNHVPTSFCYWHNKKSPGNQSLLLWGGDNGAVHVLWLLKPHIGVFEKPFSQNPGPTKIYIQELKDHSKLLSYQVIPDVHPEAITKLMYCPEKELVITSSGSSQSSVIIMDINLKGKVYTWKINKGVQCFDYCRAFNLLVTGGFDHKVRLWNEYVPCRPIAVLPEHSMAILDVIIYQPLRQIFSFSKDSVLKVWDISSQTCLQTLVLKFPCVQPGRIQEQGNFPFLLVPTNPSSLLVCYSDYIGILRLAQAELMEGTFFTHKAPISCLIYNSFFQLIVTASEDSTVTIWDVETGTKSLLLSNVHGQEEITCMAFDKSHRKLITGARNGTLKIWNIQNGHNLYKLEPVEEVEITCVLALEEKIFLSVGWNRKIVTYDIPNTNEVYVPANDSWKGGQVHQEDILTADLCPSLGLLATASFDGEIILWNVETQRLYLYLRQCPPTRASTRPHVSSKEVSKAVPRPVSKHQQNREIWMCRSQPPVDKLFFLHKRSAKREAAVLISSEAGTLRWWSVINGGQELGHFYAPSEPDNSVFGLSSDKANSVLVSGDTLGLVQVWDISSYGLQATDQTYNCRPPLLYSWVAHESAVVSVEHLLYNSEPFIASGSSDKTAKLWTVDGKHVGTFGQSKCWKLNNHSTFQDSRLEDSGKHMEGSEENSPQGVDKLEHSAPQREEIQPVINEIQEVNREDKALTPTPEDPPEILSQEHPDPAAGSSSKASLGSVQEESTSKAAAKKERRQLVTDIDVNKCNRFGQICSPFQALITPAVQEIILPPDLVMRMRSNNCATSDLQDSGIKQRMNPGEFKTQGRKSSHAVQE</sequence>
<feature type="region of interest" description="Disordered" evidence="6">
    <location>
        <begin position="928"/>
        <end position="958"/>
    </location>
</feature>
<dbReference type="InterPro" id="IPR019775">
    <property type="entry name" value="WD40_repeat_CS"/>
</dbReference>
<dbReference type="PANTHER" id="PTHR44324">
    <property type="entry name" value="WD40 REPEAT DOMAIN 95"/>
    <property type="match status" value="1"/>
</dbReference>
<dbReference type="GeneID" id="108701198"/>
<evidence type="ECO:0000256" key="1">
    <source>
        <dbReference type="ARBA" id="ARBA00022574"/>
    </source>
</evidence>
<gene>
    <name evidence="9" type="primary">LOC108701198</name>
</gene>
<dbReference type="InterPro" id="IPR015943">
    <property type="entry name" value="WD40/YVTN_repeat-like_dom_sf"/>
</dbReference>
<dbReference type="InterPro" id="IPR011992">
    <property type="entry name" value="EF-hand-dom_pair"/>
</dbReference>
<dbReference type="GO" id="GO:0005509">
    <property type="term" value="F:calcium ion binding"/>
    <property type="evidence" value="ECO:0007669"/>
    <property type="project" value="InterPro"/>
</dbReference>
<feature type="compositionally biased region" description="Basic residues" evidence="6">
    <location>
        <begin position="1094"/>
        <end position="1104"/>
    </location>
</feature>
<feature type="repeat" description="WD" evidence="5">
    <location>
        <begin position="683"/>
        <end position="724"/>
    </location>
</feature>
<dbReference type="Gene3D" id="2.130.10.10">
    <property type="entry name" value="YVTN repeat-like/Quinoprotein amine dehydrogenase"/>
    <property type="match status" value="3"/>
</dbReference>
<feature type="domain" description="EF-hand" evidence="7">
    <location>
        <begin position="132"/>
        <end position="167"/>
    </location>
</feature>
<evidence type="ECO:0000256" key="6">
    <source>
        <dbReference type="SAM" id="MobiDB-lite"/>
    </source>
</evidence>
<dbReference type="SUPFAM" id="SSF47473">
    <property type="entry name" value="EF-hand"/>
    <property type="match status" value="1"/>
</dbReference>
<dbReference type="Proteomes" id="UP000186698">
    <property type="component" value="Chromosome 9_10L"/>
</dbReference>
<dbReference type="InterPro" id="IPR018247">
    <property type="entry name" value="EF_Hand_1_Ca_BS"/>
</dbReference>
<dbReference type="InterPro" id="IPR036322">
    <property type="entry name" value="WD40_repeat_dom_sf"/>
</dbReference>
<dbReference type="PROSITE" id="PS00018">
    <property type="entry name" value="EF_HAND_1"/>
    <property type="match status" value="1"/>
</dbReference>
<reference evidence="9" key="1">
    <citation type="submission" date="2025-08" db="UniProtKB">
        <authorList>
            <consortium name="RefSeq"/>
        </authorList>
    </citation>
    <scope>IDENTIFICATION</scope>
    <source>
        <strain evidence="9">J_2021</strain>
        <tissue evidence="9">Erythrocytes</tissue>
    </source>
</reference>
<dbReference type="Gene3D" id="1.10.238.10">
    <property type="entry name" value="EF-hand"/>
    <property type="match status" value="1"/>
</dbReference>
<keyword evidence="3" id="KW-0677">Repeat</keyword>
<keyword evidence="8" id="KW-1185">Reference proteome</keyword>
<evidence type="ECO:0000256" key="2">
    <source>
        <dbReference type="ARBA" id="ARBA00022723"/>
    </source>
</evidence>
<dbReference type="SUPFAM" id="SSF50978">
    <property type="entry name" value="WD40 repeat-like"/>
    <property type="match status" value="3"/>
</dbReference>
<dbReference type="PROSITE" id="PS50082">
    <property type="entry name" value="WD_REPEATS_2"/>
    <property type="match status" value="4"/>
</dbReference>
<evidence type="ECO:0000313" key="8">
    <source>
        <dbReference type="Proteomes" id="UP000186698"/>
    </source>
</evidence>
<dbReference type="PROSITE" id="PS00678">
    <property type="entry name" value="WD_REPEATS_1"/>
    <property type="match status" value="3"/>
</dbReference>
<dbReference type="OrthoDB" id="10251381at2759"/>
<name>A0A8J1LVV5_XENLA</name>
<keyword evidence="2" id="KW-0479">Metal-binding</keyword>
<feature type="compositionally biased region" description="Low complexity" evidence="6">
    <location>
        <begin position="998"/>
        <end position="1009"/>
    </location>
</feature>
<feature type="repeat" description="WD" evidence="5">
    <location>
        <begin position="598"/>
        <end position="632"/>
    </location>
</feature>
<evidence type="ECO:0000256" key="4">
    <source>
        <dbReference type="ARBA" id="ARBA00022837"/>
    </source>
</evidence>
<protein>
    <submittedName>
        <fullName evidence="9">WD repeat-containing protein on Y chromosome isoform X3</fullName>
    </submittedName>
</protein>
<dbReference type="InterPro" id="IPR001680">
    <property type="entry name" value="WD40_rpt"/>
</dbReference>
<proteinExistence type="predicted"/>
<dbReference type="PROSITE" id="PS50222">
    <property type="entry name" value="EF_HAND_2"/>
    <property type="match status" value="1"/>
</dbReference>
<feature type="repeat" description="WD" evidence="5">
    <location>
        <begin position="547"/>
        <end position="588"/>
    </location>
</feature>
<dbReference type="AlphaFoldDB" id="A0A8J1LVV5"/>
<organism evidence="8 9">
    <name type="scientific">Xenopus laevis</name>
    <name type="common">African clawed frog</name>
    <dbReference type="NCBI Taxonomy" id="8355"/>
    <lineage>
        <taxon>Eukaryota</taxon>
        <taxon>Metazoa</taxon>
        <taxon>Chordata</taxon>
        <taxon>Craniata</taxon>
        <taxon>Vertebrata</taxon>
        <taxon>Euteleostomi</taxon>
        <taxon>Amphibia</taxon>
        <taxon>Batrachia</taxon>
        <taxon>Anura</taxon>
        <taxon>Pipoidea</taxon>
        <taxon>Pipidae</taxon>
        <taxon>Xenopodinae</taxon>
        <taxon>Xenopus</taxon>
        <taxon>Xenopus</taxon>
    </lineage>
</organism>
<dbReference type="InterPro" id="IPR020472">
    <property type="entry name" value="WD40_PAC1"/>
</dbReference>
<evidence type="ECO:0000313" key="9">
    <source>
        <dbReference type="RefSeq" id="XP_041432855.1"/>
    </source>
</evidence>
<dbReference type="PRINTS" id="PR00320">
    <property type="entry name" value="GPROTEINBRPT"/>
</dbReference>
<dbReference type="PANTHER" id="PTHR44324:SF3">
    <property type="entry name" value="WD REPEAT-CONTAINING PROTEIN 49-LIKE"/>
    <property type="match status" value="1"/>
</dbReference>
<feature type="region of interest" description="Disordered" evidence="6">
    <location>
        <begin position="971"/>
        <end position="1024"/>
    </location>
</feature>